<organism evidence="2">
    <name type="scientific">Gaeumannomyces tritici (strain R3-111a-1)</name>
    <name type="common">Wheat and barley take-all root rot fungus</name>
    <name type="synonym">Gaeumannomyces graminis var. tritici</name>
    <dbReference type="NCBI Taxonomy" id="644352"/>
    <lineage>
        <taxon>Eukaryota</taxon>
        <taxon>Fungi</taxon>
        <taxon>Dikarya</taxon>
        <taxon>Ascomycota</taxon>
        <taxon>Pezizomycotina</taxon>
        <taxon>Sordariomycetes</taxon>
        <taxon>Sordariomycetidae</taxon>
        <taxon>Magnaporthales</taxon>
        <taxon>Magnaporthaceae</taxon>
        <taxon>Gaeumannomyces</taxon>
    </lineage>
</organism>
<dbReference type="OrthoDB" id="3922785at2759"/>
<dbReference type="EMBL" id="GL385400">
    <property type="protein sequence ID" value="EJT71772.1"/>
    <property type="molecule type" value="Genomic_DNA"/>
</dbReference>
<gene>
    <name evidence="3" type="primary">20351484</name>
    <name evidence="2" type="ORF">GGTG_11026</name>
</gene>
<reference evidence="2" key="3">
    <citation type="submission" date="2010-09" db="EMBL/GenBank/DDBJ databases">
        <title>Annotation of Gaeumannomyces graminis var. tritici R3-111a-1.</title>
        <authorList>
            <consortium name="The Broad Institute Genome Sequencing Platform"/>
            <person name="Ma L.-J."/>
            <person name="Dead R."/>
            <person name="Young S.K."/>
            <person name="Zeng Q."/>
            <person name="Gargeya S."/>
            <person name="Fitzgerald M."/>
            <person name="Haas B."/>
            <person name="Abouelleil A."/>
            <person name="Alvarado L."/>
            <person name="Arachchi H.M."/>
            <person name="Berlin A."/>
            <person name="Brown A."/>
            <person name="Chapman S.B."/>
            <person name="Chen Z."/>
            <person name="Dunbar C."/>
            <person name="Freedman E."/>
            <person name="Gearin G."/>
            <person name="Gellesch M."/>
            <person name="Goldberg J."/>
            <person name="Griggs A."/>
            <person name="Gujja S."/>
            <person name="Heiman D."/>
            <person name="Howarth C."/>
            <person name="Larson L."/>
            <person name="Lui A."/>
            <person name="MacDonald P.J.P."/>
            <person name="Mehta T."/>
            <person name="Montmayeur A."/>
            <person name="Murphy C."/>
            <person name="Neiman D."/>
            <person name="Pearson M."/>
            <person name="Priest M."/>
            <person name="Roberts A."/>
            <person name="Saif S."/>
            <person name="Shea T."/>
            <person name="Shenoy N."/>
            <person name="Sisk P."/>
            <person name="Stolte C."/>
            <person name="Sykes S."/>
            <person name="Yandava C."/>
            <person name="Wortman J."/>
            <person name="Nusbaum C."/>
            <person name="Birren B."/>
        </authorList>
    </citation>
    <scope>NUCLEOTIDE SEQUENCE</scope>
    <source>
        <strain evidence="2">R3-111a-1</strain>
    </source>
</reference>
<reference evidence="4" key="1">
    <citation type="submission" date="2010-07" db="EMBL/GenBank/DDBJ databases">
        <title>The genome sequence of Gaeumannomyces graminis var. tritici strain R3-111a-1.</title>
        <authorList>
            <consortium name="The Broad Institute Genome Sequencing Platform"/>
            <person name="Ma L.-J."/>
            <person name="Dead R."/>
            <person name="Young S."/>
            <person name="Zeng Q."/>
            <person name="Koehrsen M."/>
            <person name="Alvarado L."/>
            <person name="Berlin A."/>
            <person name="Chapman S.B."/>
            <person name="Chen Z."/>
            <person name="Freedman E."/>
            <person name="Gellesch M."/>
            <person name="Goldberg J."/>
            <person name="Griggs A."/>
            <person name="Gujja S."/>
            <person name="Heilman E.R."/>
            <person name="Heiman D."/>
            <person name="Hepburn T."/>
            <person name="Howarth C."/>
            <person name="Jen D."/>
            <person name="Larson L."/>
            <person name="Mehta T."/>
            <person name="Neiman D."/>
            <person name="Pearson M."/>
            <person name="Roberts A."/>
            <person name="Saif S."/>
            <person name="Shea T."/>
            <person name="Shenoy N."/>
            <person name="Sisk P."/>
            <person name="Stolte C."/>
            <person name="Sykes S."/>
            <person name="Walk T."/>
            <person name="White J."/>
            <person name="Yandava C."/>
            <person name="Haas B."/>
            <person name="Nusbaum C."/>
            <person name="Birren B."/>
        </authorList>
    </citation>
    <scope>NUCLEOTIDE SEQUENCE [LARGE SCALE GENOMIC DNA]</scope>
    <source>
        <strain evidence="4">R3-111a-1</strain>
    </source>
</reference>
<proteinExistence type="predicted"/>
<dbReference type="EnsemblFungi" id="EJT71772">
    <property type="protein sequence ID" value="EJT71772"/>
    <property type="gene ID" value="GGTG_11026"/>
</dbReference>
<reference evidence="2" key="2">
    <citation type="submission" date="2010-07" db="EMBL/GenBank/DDBJ databases">
        <authorList>
            <consortium name="The Broad Institute Genome Sequencing Platform"/>
            <consortium name="Broad Institute Genome Sequencing Center for Infectious Disease"/>
            <person name="Ma L.-J."/>
            <person name="Dead R."/>
            <person name="Young S."/>
            <person name="Zeng Q."/>
            <person name="Koehrsen M."/>
            <person name="Alvarado L."/>
            <person name="Berlin A."/>
            <person name="Chapman S.B."/>
            <person name="Chen Z."/>
            <person name="Freedman E."/>
            <person name="Gellesch M."/>
            <person name="Goldberg J."/>
            <person name="Griggs A."/>
            <person name="Gujja S."/>
            <person name="Heilman E.R."/>
            <person name="Heiman D."/>
            <person name="Hepburn T."/>
            <person name="Howarth C."/>
            <person name="Jen D."/>
            <person name="Larson L."/>
            <person name="Mehta T."/>
            <person name="Neiman D."/>
            <person name="Pearson M."/>
            <person name="Roberts A."/>
            <person name="Saif S."/>
            <person name="Shea T."/>
            <person name="Shenoy N."/>
            <person name="Sisk P."/>
            <person name="Stolte C."/>
            <person name="Sykes S."/>
            <person name="Walk T."/>
            <person name="White J."/>
            <person name="Yandava C."/>
            <person name="Haas B."/>
            <person name="Nusbaum C."/>
            <person name="Birren B."/>
        </authorList>
    </citation>
    <scope>NUCLEOTIDE SEQUENCE</scope>
    <source>
        <strain evidence="2">R3-111a-1</strain>
    </source>
</reference>
<protein>
    <submittedName>
        <fullName evidence="2 3">Uncharacterized protein</fullName>
    </submittedName>
</protein>
<keyword evidence="4" id="KW-1185">Reference proteome</keyword>
<dbReference type="HOGENOM" id="CLU_1845233_0_0_1"/>
<evidence type="ECO:0000313" key="3">
    <source>
        <dbReference type="EnsemblFungi" id="EJT71772"/>
    </source>
</evidence>
<evidence type="ECO:0000313" key="4">
    <source>
        <dbReference type="Proteomes" id="UP000006039"/>
    </source>
</evidence>
<evidence type="ECO:0000256" key="1">
    <source>
        <dbReference type="SAM" id="MobiDB-lite"/>
    </source>
</evidence>
<evidence type="ECO:0000313" key="2">
    <source>
        <dbReference type="EMBL" id="EJT71772.1"/>
    </source>
</evidence>
<dbReference type="VEuPathDB" id="FungiDB:GGTG_11026"/>
<reference evidence="3" key="5">
    <citation type="submission" date="2018-04" db="UniProtKB">
        <authorList>
            <consortium name="EnsemblFungi"/>
        </authorList>
    </citation>
    <scope>IDENTIFICATION</scope>
    <source>
        <strain evidence="3">R3-111a-1</strain>
    </source>
</reference>
<feature type="region of interest" description="Disordered" evidence="1">
    <location>
        <begin position="115"/>
        <end position="139"/>
    </location>
</feature>
<accession>J3PC02</accession>
<dbReference type="AlphaFoldDB" id="J3PC02"/>
<dbReference type="Proteomes" id="UP000006039">
    <property type="component" value="Unassembled WGS sequence"/>
</dbReference>
<name>J3PC02_GAET3</name>
<dbReference type="GeneID" id="20351484"/>
<dbReference type="RefSeq" id="XP_009227169.1">
    <property type="nucleotide sequence ID" value="XM_009228905.1"/>
</dbReference>
<reference evidence="3" key="4">
    <citation type="journal article" date="2015" name="G3 (Bethesda)">
        <title>Genome sequences of three phytopathogenic species of the Magnaporthaceae family of fungi.</title>
        <authorList>
            <person name="Okagaki L.H."/>
            <person name="Nunes C.C."/>
            <person name="Sailsbery J."/>
            <person name="Clay B."/>
            <person name="Brown D."/>
            <person name="John T."/>
            <person name="Oh Y."/>
            <person name="Young N."/>
            <person name="Fitzgerald M."/>
            <person name="Haas B.J."/>
            <person name="Zeng Q."/>
            <person name="Young S."/>
            <person name="Adiconis X."/>
            <person name="Fan L."/>
            <person name="Levin J.Z."/>
            <person name="Mitchell T.K."/>
            <person name="Okubara P.A."/>
            <person name="Farman M.L."/>
            <person name="Kohn L.M."/>
            <person name="Birren B."/>
            <person name="Ma L.-J."/>
            <person name="Dean R.A."/>
        </authorList>
    </citation>
    <scope>NUCLEOTIDE SEQUENCE</scope>
    <source>
        <strain evidence="3">R3-111a-1</strain>
    </source>
</reference>
<sequence length="139" mass="15170">MRDNSPQQNPVGVIYMDLNFHGNFSADDDGIYRSIVWDLGESKLEGGQNGTVHTAFTFTHGGQAFMMDVKVEGRLESIGDRPKQVGRKLKFKPDGRRHGQVSTTLTGAYEGEARVGHARSRAGACHGSGEQHQAARRAS</sequence>